<gene>
    <name evidence="1" type="ORF">THALASSA_81</name>
</gene>
<accession>A0A2H5BH24</accession>
<name>A0A2H5BH24_9CAUD</name>
<proteinExistence type="predicted"/>
<protein>
    <submittedName>
        <fullName evidence="1">Uncharacterized protein</fullName>
    </submittedName>
</protein>
<organism evidence="1 2">
    <name type="scientific">Vibrio phage Thalassa</name>
    <dbReference type="NCBI Taxonomy" id="2570301"/>
    <lineage>
        <taxon>Viruses</taxon>
        <taxon>Duplodnaviria</taxon>
        <taxon>Heunggongvirae</taxon>
        <taxon>Uroviricota</taxon>
        <taxon>Caudoviricetes</taxon>
        <taxon>Demerecviridae</taxon>
        <taxon>Ermolyevavirinae</taxon>
        <taxon>Thalassavirus</taxon>
        <taxon>Thalassavirus thalassa</taxon>
    </lineage>
</organism>
<evidence type="ECO:0000313" key="2">
    <source>
        <dbReference type="Proteomes" id="UP000240962"/>
    </source>
</evidence>
<dbReference type="EMBL" id="MG649967">
    <property type="protein sequence ID" value="AUG85283.1"/>
    <property type="molecule type" value="Genomic_DNA"/>
</dbReference>
<keyword evidence="2" id="KW-1185">Reference proteome</keyword>
<evidence type="ECO:0000313" key="1">
    <source>
        <dbReference type="EMBL" id="AUG85283.1"/>
    </source>
</evidence>
<reference evidence="2" key="1">
    <citation type="submission" date="2017-12" db="EMBL/GenBank/DDBJ databases">
        <authorList>
            <person name="Page C.L."/>
            <person name="McFadden E.F."/>
            <person name="Syed A.X."/>
            <person name="Lafty E.M."/>
            <person name="Hyatt D.A."/>
            <person name="Farronato D.M."/>
            <person name="Dong S.Z."/>
            <person name="Apostolopoulos E.L."/>
            <person name="Broussard G.W."/>
        </authorList>
    </citation>
    <scope>NUCLEOTIDE SEQUENCE [LARGE SCALE GENOMIC DNA]</scope>
</reference>
<sequence>MNILLRERWEQIVSNVPATVILPSDIVDFMCEFGESLIDSNEWHENSWTLIGFAFGNPKWYPFAIELDMEKDYTYCHMVHELFDGDGDLENEFFADLMNAIPAYRKRFCDNLLELLNDD</sequence>
<dbReference type="Proteomes" id="UP000240962">
    <property type="component" value="Segment"/>
</dbReference>